<evidence type="ECO:0000256" key="6">
    <source>
        <dbReference type="RuleBase" id="RU363076"/>
    </source>
</evidence>
<organism evidence="7 8">
    <name type="scientific">Rhizobium setariae</name>
    <dbReference type="NCBI Taxonomy" id="2801340"/>
    <lineage>
        <taxon>Bacteria</taxon>
        <taxon>Pseudomonadati</taxon>
        <taxon>Pseudomonadota</taxon>
        <taxon>Alphaproteobacteria</taxon>
        <taxon>Hyphomicrobiales</taxon>
        <taxon>Rhizobiaceae</taxon>
        <taxon>Rhizobium/Agrobacterium group</taxon>
        <taxon>Rhizobium</taxon>
    </lineage>
</organism>
<proteinExistence type="inferred from homology"/>
<name>A0A936YQA1_9HYPH</name>
<sequence length="252" mass="27534">MLDKAKSTVVETVRPSSGKRIATFVALAVAFIILLSLGTWQIERMHWKETLLADIEARRTAPPMTVDQAMTRIAASEPVDYAAISVSGRFDHAHESYFLATHDGEPGFYVYTPMTMADGRVVLVNRGFVPEALKNPSSRPQGLAAGEAEVTGLARAKLEKKPSFVVPENDPGKNLYFWKDMDAMALSAGIDQQKLLPFFIDANDAPNPGGFPIGGVTQIDFPNSHLSYALTWYGLAAVLAIVAGLAWRRRAR</sequence>
<dbReference type="PROSITE" id="PS50895">
    <property type="entry name" value="SURF1"/>
    <property type="match status" value="1"/>
</dbReference>
<feature type="transmembrane region" description="Helical" evidence="6">
    <location>
        <begin position="21"/>
        <end position="42"/>
    </location>
</feature>
<feature type="transmembrane region" description="Helical" evidence="6">
    <location>
        <begin position="230"/>
        <end position="247"/>
    </location>
</feature>
<dbReference type="GO" id="GO:0005886">
    <property type="term" value="C:plasma membrane"/>
    <property type="evidence" value="ECO:0007669"/>
    <property type="project" value="UniProtKB-SubCell"/>
</dbReference>
<dbReference type="PANTHER" id="PTHR23427">
    <property type="entry name" value="SURFEIT LOCUS PROTEIN"/>
    <property type="match status" value="1"/>
</dbReference>
<evidence type="ECO:0000313" key="7">
    <source>
        <dbReference type="EMBL" id="MBL0370831.1"/>
    </source>
</evidence>
<keyword evidence="8" id="KW-1185">Reference proteome</keyword>
<dbReference type="PANTHER" id="PTHR23427:SF2">
    <property type="entry name" value="SURFEIT LOCUS PROTEIN 1"/>
    <property type="match status" value="1"/>
</dbReference>
<keyword evidence="4 6" id="KW-1133">Transmembrane helix</keyword>
<evidence type="ECO:0000256" key="3">
    <source>
        <dbReference type="ARBA" id="ARBA00022692"/>
    </source>
</evidence>
<evidence type="ECO:0000256" key="1">
    <source>
        <dbReference type="ARBA" id="ARBA00004370"/>
    </source>
</evidence>
<dbReference type="CDD" id="cd06662">
    <property type="entry name" value="SURF1"/>
    <property type="match status" value="1"/>
</dbReference>
<comment type="caution">
    <text evidence="7">The sequence shown here is derived from an EMBL/GenBank/DDBJ whole genome shotgun (WGS) entry which is preliminary data.</text>
</comment>
<dbReference type="EMBL" id="JAEQNC010000001">
    <property type="protein sequence ID" value="MBL0370831.1"/>
    <property type="molecule type" value="Genomic_DNA"/>
</dbReference>
<comment type="subcellular location">
    <subcellularLocation>
        <location evidence="6">Cell membrane</location>
        <topology evidence="6">Multi-pass membrane protein</topology>
    </subcellularLocation>
    <subcellularLocation>
        <location evidence="1">Membrane</location>
    </subcellularLocation>
</comment>
<dbReference type="Pfam" id="PF02104">
    <property type="entry name" value="SURF1"/>
    <property type="match status" value="1"/>
</dbReference>
<evidence type="ECO:0000256" key="2">
    <source>
        <dbReference type="ARBA" id="ARBA00007165"/>
    </source>
</evidence>
<dbReference type="RefSeq" id="WP_201652371.1">
    <property type="nucleotide sequence ID" value="NZ_JAEQNC010000001.1"/>
</dbReference>
<comment type="similarity">
    <text evidence="2 6">Belongs to the SURF1 family.</text>
</comment>
<keyword evidence="3 6" id="KW-0812">Transmembrane</keyword>
<dbReference type="InterPro" id="IPR045214">
    <property type="entry name" value="Surf1/Surf4"/>
</dbReference>
<protein>
    <recommendedName>
        <fullName evidence="6">SURF1-like protein</fullName>
    </recommendedName>
</protein>
<reference evidence="7" key="1">
    <citation type="submission" date="2021-01" db="EMBL/GenBank/DDBJ databases">
        <title>Rhizobium sp. strain KVB221 16S ribosomal RNA gene Genome sequencing and assembly.</title>
        <authorList>
            <person name="Kang M."/>
        </authorList>
    </citation>
    <scope>NUCLEOTIDE SEQUENCE</scope>
    <source>
        <strain evidence="7">KVB221</strain>
    </source>
</reference>
<evidence type="ECO:0000256" key="5">
    <source>
        <dbReference type="ARBA" id="ARBA00023136"/>
    </source>
</evidence>
<accession>A0A936YQA1</accession>
<gene>
    <name evidence="7" type="ORF">JJB09_02205</name>
</gene>
<keyword evidence="6" id="KW-1003">Cell membrane</keyword>
<dbReference type="AlphaFoldDB" id="A0A936YQA1"/>
<dbReference type="Proteomes" id="UP000633219">
    <property type="component" value="Unassembled WGS sequence"/>
</dbReference>
<evidence type="ECO:0000313" key="8">
    <source>
        <dbReference type="Proteomes" id="UP000633219"/>
    </source>
</evidence>
<keyword evidence="5 6" id="KW-0472">Membrane</keyword>
<evidence type="ECO:0000256" key="4">
    <source>
        <dbReference type="ARBA" id="ARBA00022989"/>
    </source>
</evidence>
<dbReference type="InterPro" id="IPR002994">
    <property type="entry name" value="Surf1/Shy1"/>
</dbReference>